<organism evidence="9 10">
    <name type="scientific">Metarhizium anisopliae (strain ARSEF 549)</name>
    <dbReference type="NCBI Taxonomy" id="3151832"/>
    <lineage>
        <taxon>Eukaryota</taxon>
        <taxon>Fungi</taxon>
        <taxon>Dikarya</taxon>
        <taxon>Ascomycota</taxon>
        <taxon>Pezizomycotina</taxon>
        <taxon>Sordariomycetes</taxon>
        <taxon>Hypocreomycetidae</taxon>
        <taxon>Hypocreales</taxon>
        <taxon>Clavicipitaceae</taxon>
        <taxon>Metarhizium</taxon>
    </lineage>
</organism>
<feature type="chain" id="PRO_5002086293" evidence="8">
    <location>
        <begin position="21"/>
        <end position="348"/>
    </location>
</feature>
<dbReference type="Gene3D" id="1.10.575.10">
    <property type="entry name" value="P1 Nuclease"/>
    <property type="match status" value="1"/>
</dbReference>
<dbReference type="GO" id="GO:0016788">
    <property type="term" value="F:hydrolase activity, acting on ester bonds"/>
    <property type="evidence" value="ECO:0007669"/>
    <property type="project" value="InterPro"/>
</dbReference>
<evidence type="ECO:0000256" key="5">
    <source>
        <dbReference type="ARBA" id="ARBA00022801"/>
    </source>
</evidence>
<feature type="non-terminal residue" evidence="9">
    <location>
        <position position="1"/>
    </location>
</feature>
<dbReference type="PANTHER" id="PTHR33146:SF26">
    <property type="entry name" value="ENDONUCLEASE 4"/>
    <property type="match status" value="1"/>
</dbReference>
<dbReference type="VEuPathDB" id="FungiDB:MAN_08429"/>
<comment type="caution">
    <text evidence="9">The sequence shown here is derived from an EMBL/GenBank/DDBJ whole genome shotgun (WGS) entry which is preliminary data.</text>
</comment>
<reference evidence="9 10" key="1">
    <citation type="journal article" date="2014" name="Proc. Natl. Acad. Sci. U.S.A.">
        <title>Trajectory and genomic determinants of fungal-pathogen speciation and host adaptation.</title>
        <authorList>
            <person name="Hu X."/>
            <person name="Xiao G."/>
            <person name="Zheng P."/>
            <person name="Shang Y."/>
            <person name="Su Y."/>
            <person name="Zhang X."/>
            <person name="Liu X."/>
            <person name="Zhan S."/>
            <person name="St Leger R.J."/>
            <person name="Wang C."/>
        </authorList>
    </citation>
    <scope>NUCLEOTIDE SEQUENCE [LARGE SCALE GENOMIC DNA]</scope>
    <source>
        <strain evidence="9 10">ARSEF 549</strain>
    </source>
</reference>
<evidence type="ECO:0000256" key="7">
    <source>
        <dbReference type="ARBA" id="ARBA00023180"/>
    </source>
</evidence>
<dbReference type="Pfam" id="PF02265">
    <property type="entry name" value="S1-P1_nuclease"/>
    <property type="match status" value="1"/>
</dbReference>
<keyword evidence="10" id="KW-1185">Reference proteome</keyword>
<comment type="similarity">
    <text evidence="1">Belongs to the nuclease type I family.</text>
</comment>
<evidence type="ECO:0000313" key="9">
    <source>
        <dbReference type="EMBL" id="KID62425.1"/>
    </source>
</evidence>
<evidence type="ECO:0000256" key="1">
    <source>
        <dbReference type="ARBA" id="ARBA00009547"/>
    </source>
</evidence>
<evidence type="ECO:0000256" key="6">
    <source>
        <dbReference type="ARBA" id="ARBA00023157"/>
    </source>
</evidence>
<dbReference type="HOGENOM" id="CLU_044365_0_0_1"/>
<evidence type="ECO:0000256" key="4">
    <source>
        <dbReference type="ARBA" id="ARBA00022759"/>
    </source>
</evidence>
<dbReference type="GO" id="GO:0004519">
    <property type="term" value="F:endonuclease activity"/>
    <property type="evidence" value="ECO:0007669"/>
    <property type="project" value="UniProtKB-KW"/>
</dbReference>
<keyword evidence="4" id="KW-0255">Endonuclease</keyword>
<dbReference type="Proteomes" id="UP000031186">
    <property type="component" value="Unassembled WGS sequence"/>
</dbReference>
<evidence type="ECO:0000256" key="3">
    <source>
        <dbReference type="ARBA" id="ARBA00022723"/>
    </source>
</evidence>
<sequence>MTPLVSIILVGLSATKGAYAWGKLGHATVAYIAQHYLSSETASWAQGVLGDTSGSYLANIASWADDYRATAAGKWSAPLHFIDAQDSPPTSCNVDYNRDCGSKGCSVSAVANYTQRVGSKSLSKDNIAQALKFLVHFTGDLTQPLHDEAYQVGGNNIKVAFDGYQDNLHADWDTYIPEKLVGGGALTNAQSWANDLIQQITSGSYQSQAADWIRGDDVGDAIATATRWASEANTFVCSVVMPNGSAALQQGDLYPEYYDAVIDTVELQIAKGGYRLGNWLNNIYKSTVAKRDVGGVGGVGGAEVKPAELPDLMGYDFLPEPRPLSRAQLARAAMEGDCCGNGREGHQH</sequence>
<dbReference type="GO" id="GO:0046872">
    <property type="term" value="F:metal ion binding"/>
    <property type="evidence" value="ECO:0007669"/>
    <property type="project" value="UniProtKB-KW"/>
</dbReference>
<keyword evidence="2" id="KW-0540">Nuclease</keyword>
<dbReference type="GO" id="GO:0003676">
    <property type="term" value="F:nucleic acid binding"/>
    <property type="evidence" value="ECO:0007669"/>
    <property type="project" value="InterPro"/>
</dbReference>
<protein>
    <submittedName>
        <fullName evidence="9">Phospholipase C/P1 nuclease, core</fullName>
    </submittedName>
</protein>
<proteinExistence type="inferred from homology"/>
<dbReference type="EMBL" id="AZNF01000012">
    <property type="protein sequence ID" value="KID62425.1"/>
    <property type="molecule type" value="Genomic_DNA"/>
</dbReference>
<evidence type="ECO:0000256" key="2">
    <source>
        <dbReference type="ARBA" id="ARBA00022722"/>
    </source>
</evidence>
<dbReference type="AlphaFoldDB" id="A0A0B4EJX9"/>
<name>A0A0B4EJX9_METAF</name>
<accession>A0A0B4EJX9</accession>
<dbReference type="SUPFAM" id="SSF48537">
    <property type="entry name" value="Phospholipase C/P1 nuclease"/>
    <property type="match status" value="1"/>
</dbReference>
<dbReference type="GO" id="GO:0006308">
    <property type="term" value="P:DNA catabolic process"/>
    <property type="evidence" value="ECO:0007669"/>
    <property type="project" value="InterPro"/>
</dbReference>
<dbReference type="CDD" id="cd11010">
    <property type="entry name" value="S1-P1_nuclease"/>
    <property type="match status" value="1"/>
</dbReference>
<dbReference type="PANTHER" id="PTHR33146">
    <property type="entry name" value="ENDONUCLEASE 4"/>
    <property type="match status" value="1"/>
</dbReference>
<keyword evidence="5" id="KW-0378">Hydrolase</keyword>
<gene>
    <name evidence="9" type="ORF">MAN_08429</name>
</gene>
<dbReference type="InterPro" id="IPR008947">
    <property type="entry name" value="PLipase_C/P1_nuclease_dom_sf"/>
</dbReference>
<evidence type="ECO:0000256" key="8">
    <source>
        <dbReference type="SAM" id="SignalP"/>
    </source>
</evidence>
<dbReference type="InterPro" id="IPR003154">
    <property type="entry name" value="S1/P1nuclease"/>
</dbReference>
<keyword evidence="8" id="KW-0732">Signal</keyword>
<feature type="signal peptide" evidence="8">
    <location>
        <begin position="1"/>
        <end position="20"/>
    </location>
</feature>
<keyword evidence="3" id="KW-0479">Metal-binding</keyword>
<evidence type="ECO:0000313" key="10">
    <source>
        <dbReference type="Proteomes" id="UP000031186"/>
    </source>
</evidence>
<keyword evidence="6" id="KW-1015">Disulfide bond</keyword>
<keyword evidence="7" id="KW-0325">Glycoprotein</keyword>
<dbReference type="OrthoDB" id="441446at2759"/>